<feature type="domain" description="SpoVT-AbrB" evidence="1">
    <location>
        <begin position="12"/>
        <end position="57"/>
    </location>
</feature>
<dbReference type="InterPro" id="IPR007159">
    <property type="entry name" value="SpoVT-AbrB_dom"/>
</dbReference>
<reference evidence="2 3" key="1">
    <citation type="submission" date="2019-07" db="EMBL/GenBank/DDBJ databases">
        <title>Whole genome shotgun sequence of Methylobacterium haplocladii NBRC 107714.</title>
        <authorList>
            <person name="Hosoyama A."/>
            <person name="Uohara A."/>
            <person name="Ohji S."/>
            <person name="Ichikawa N."/>
        </authorList>
    </citation>
    <scope>NUCLEOTIDE SEQUENCE [LARGE SCALE GENOMIC DNA]</scope>
    <source>
        <strain evidence="2 3">NBRC 107714</strain>
    </source>
</reference>
<dbReference type="InterPro" id="IPR037914">
    <property type="entry name" value="SpoVT-AbrB_sf"/>
</dbReference>
<evidence type="ECO:0000259" key="1">
    <source>
        <dbReference type="SMART" id="SM00966"/>
    </source>
</evidence>
<dbReference type="EMBL" id="BJZT01000045">
    <property type="protein sequence ID" value="GEP01595.1"/>
    <property type="molecule type" value="Genomic_DNA"/>
</dbReference>
<evidence type="ECO:0000313" key="2">
    <source>
        <dbReference type="EMBL" id="GEP01595.1"/>
    </source>
</evidence>
<dbReference type="SMART" id="SM00966">
    <property type="entry name" value="SpoVT_AbrB"/>
    <property type="match status" value="1"/>
</dbReference>
<gene>
    <name evidence="2" type="ORF">MHA02_39820</name>
</gene>
<dbReference type="SUPFAM" id="SSF89447">
    <property type="entry name" value="AbrB/MazE/MraZ-like"/>
    <property type="match status" value="1"/>
</dbReference>
<dbReference type="AlphaFoldDB" id="A0A512IV64"/>
<dbReference type="RefSeq" id="WP_238180325.1">
    <property type="nucleotide sequence ID" value="NZ_BPQN01000034.1"/>
</dbReference>
<sequence length="78" mass="8671">MMAARNIKTAYSKISVKSQTVLPAEVRERLAVGPGDRLRYLLTPEGIQIEKALPESDDPFATFTEWAGAIDEEDYADL</sequence>
<name>A0A512IV64_9HYPH</name>
<keyword evidence="3" id="KW-1185">Reference proteome</keyword>
<comment type="caution">
    <text evidence="2">The sequence shown here is derived from an EMBL/GenBank/DDBJ whole genome shotgun (WGS) entry which is preliminary data.</text>
</comment>
<dbReference type="GO" id="GO:0003677">
    <property type="term" value="F:DNA binding"/>
    <property type="evidence" value="ECO:0007669"/>
    <property type="project" value="InterPro"/>
</dbReference>
<dbReference type="Gene3D" id="2.10.260.10">
    <property type="match status" value="1"/>
</dbReference>
<organism evidence="2 3">
    <name type="scientific">Methylobacterium haplocladii</name>
    <dbReference type="NCBI Taxonomy" id="1176176"/>
    <lineage>
        <taxon>Bacteria</taxon>
        <taxon>Pseudomonadati</taxon>
        <taxon>Pseudomonadota</taxon>
        <taxon>Alphaproteobacteria</taxon>
        <taxon>Hyphomicrobiales</taxon>
        <taxon>Methylobacteriaceae</taxon>
        <taxon>Methylobacterium</taxon>
    </lineage>
</organism>
<protein>
    <recommendedName>
        <fullName evidence="1">SpoVT-AbrB domain-containing protein</fullName>
    </recommendedName>
</protein>
<dbReference type="Proteomes" id="UP000321258">
    <property type="component" value="Unassembled WGS sequence"/>
</dbReference>
<proteinExistence type="predicted"/>
<accession>A0A512IV64</accession>
<evidence type="ECO:0000313" key="3">
    <source>
        <dbReference type="Proteomes" id="UP000321258"/>
    </source>
</evidence>